<name>A0AAN4Z4R7_9BILA</name>
<evidence type="ECO:0000313" key="2">
    <source>
        <dbReference type="Proteomes" id="UP001328107"/>
    </source>
</evidence>
<sequence length="90" mass="10282">GRRRKEKERGEVVHLINYFQTFPPVHSARQDLNFDYQANPPSVANPRALANRRLLLSSPAQGEHPVQMEAELVEMGHPQQPHHSFSFTIA</sequence>
<evidence type="ECO:0000313" key="1">
    <source>
        <dbReference type="EMBL" id="GMR34006.1"/>
    </source>
</evidence>
<proteinExistence type="predicted"/>
<dbReference type="Proteomes" id="UP001328107">
    <property type="component" value="Unassembled WGS sequence"/>
</dbReference>
<gene>
    <name evidence="1" type="ORF">PMAYCL1PPCAC_04201</name>
</gene>
<accession>A0AAN4Z4R7</accession>
<feature type="non-terminal residue" evidence="1">
    <location>
        <position position="90"/>
    </location>
</feature>
<protein>
    <submittedName>
        <fullName evidence="1">Uncharacterized protein</fullName>
    </submittedName>
</protein>
<reference evidence="2" key="1">
    <citation type="submission" date="2022-10" db="EMBL/GenBank/DDBJ databases">
        <title>Genome assembly of Pristionchus species.</title>
        <authorList>
            <person name="Yoshida K."/>
            <person name="Sommer R.J."/>
        </authorList>
    </citation>
    <scope>NUCLEOTIDE SEQUENCE [LARGE SCALE GENOMIC DNA]</scope>
    <source>
        <strain evidence="2">RS5460</strain>
    </source>
</reference>
<feature type="non-terminal residue" evidence="1">
    <location>
        <position position="1"/>
    </location>
</feature>
<keyword evidence="2" id="KW-1185">Reference proteome</keyword>
<dbReference type="AlphaFoldDB" id="A0AAN4Z4R7"/>
<organism evidence="1 2">
    <name type="scientific">Pristionchus mayeri</name>
    <dbReference type="NCBI Taxonomy" id="1317129"/>
    <lineage>
        <taxon>Eukaryota</taxon>
        <taxon>Metazoa</taxon>
        <taxon>Ecdysozoa</taxon>
        <taxon>Nematoda</taxon>
        <taxon>Chromadorea</taxon>
        <taxon>Rhabditida</taxon>
        <taxon>Rhabditina</taxon>
        <taxon>Diplogasteromorpha</taxon>
        <taxon>Diplogasteroidea</taxon>
        <taxon>Neodiplogasteridae</taxon>
        <taxon>Pristionchus</taxon>
    </lineage>
</organism>
<comment type="caution">
    <text evidence="1">The sequence shown here is derived from an EMBL/GenBank/DDBJ whole genome shotgun (WGS) entry which is preliminary data.</text>
</comment>
<dbReference type="EMBL" id="BTRK01000001">
    <property type="protein sequence ID" value="GMR34006.1"/>
    <property type="molecule type" value="Genomic_DNA"/>
</dbReference>